<protein>
    <recommendedName>
        <fullName evidence="3">Ankyrin repeat-containing domain protein</fullName>
    </recommendedName>
</protein>
<name>A0A2G7G145_9EURO</name>
<dbReference type="SUPFAM" id="SSF48403">
    <property type="entry name" value="Ankyrin repeat"/>
    <property type="match status" value="1"/>
</dbReference>
<dbReference type="AlphaFoldDB" id="A0A2G7G145"/>
<evidence type="ECO:0000313" key="1">
    <source>
        <dbReference type="EMBL" id="PIG86569.1"/>
    </source>
</evidence>
<accession>A0A2G7G145</accession>
<reference evidence="1 2" key="1">
    <citation type="submission" date="2017-05" db="EMBL/GenBank/DDBJ databases">
        <title>Genome sequence for an aflatoxigenic pathogen of Argentinian peanut, Aspergillus arachidicola.</title>
        <authorList>
            <person name="Moore G."/>
            <person name="Beltz S.B."/>
            <person name="Mack B.M."/>
        </authorList>
    </citation>
    <scope>NUCLEOTIDE SEQUENCE [LARGE SCALE GENOMIC DNA]</scope>
    <source>
        <strain evidence="1 2">CBS 117610</strain>
    </source>
</reference>
<comment type="caution">
    <text evidence="1">The sequence shown here is derived from an EMBL/GenBank/DDBJ whole genome shotgun (WGS) entry which is preliminary data.</text>
</comment>
<gene>
    <name evidence="1" type="ORF">AARAC_002043</name>
</gene>
<keyword evidence="2" id="KW-1185">Reference proteome</keyword>
<dbReference type="STRING" id="656916.A0A2G7G145"/>
<evidence type="ECO:0008006" key="3">
    <source>
        <dbReference type="Google" id="ProtNLM"/>
    </source>
</evidence>
<proteinExistence type="predicted"/>
<organism evidence="1 2">
    <name type="scientific">Aspergillus arachidicola</name>
    <dbReference type="NCBI Taxonomy" id="656916"/>
    <lineage>
        <taxon>Eukaryota</taxon>
        <taxon>Fungi</taxon>
        <taxon>Dikarya</taxon>
        <taxon>Ascomycota</taxon>
        <taxon>Pezizomycotina</taxon>
        <taxon>Eurotiomycetes</taxon>
        <taxon>Eurotiomycetidae</taxon>
        <taxon>Eurotiales</taxon>
        <taxon>Aspergillaceae</taxon>
        <taxon>Aspergillus</taxon>
        <taxon>Aspergillus subgen. Circumdati</taxon>
    </lineage>
</organism>
<dbReference type="EMBL" id="NEXV01000244">
    <property type="protein sequence ID" value="PIG86569.1"/>
    <property type="molecule type" value="Genomic_DNA"/>
</dbReference>
<dbReference type="InterPro" id="IPR036770">
    <property type="entry name" value="Ankyrin_rpt-contain_sf"/>
</dbReference>
<evidence type="ECO:0000313" key="2">
    <source>
        <dbReference type="Proteomes" id="UP000231358"/>
    </source>
</evidence>
<sequence length="134" mass="14482">MPYYSPLKVGISPPLIPCFLNHGPIKHEQYVEPLLDYDAPLDPAGNGGQDLSAVGVAVEAGYEAIVPRLVEVRAQPGSCEIPGPIERAFKDSQRGLAEFLLEYGVRQTSDFGLIYATEQNDNALLQLLAENGAD</sequence>
<dbReference type="Gene3D" id="1.25.40.20">
    <property type="entry name" value="Ankyrin repeat-containing domain"/>
    <property type="match status" value="1"/>
</dbReference>
<dbReference type="Proteomes" id="UP000231358">
    <property type="component" value="Unassembled WGS sequence"/>
</dbReference>